<gene>
    <name evidence="2" type="ORF">LCGC14_0987430</name>
</gene>
<accession>A0A0F9N6V0</accession>
<evidence type="ECO:0008006" key="3">
    <source>
        <dbReference type="Google" id="ProtNLM"/>
    </source>
</evidence>
<feature type="region of interest" description="Disordered" evidence="1">
    <location>
        <begin position="28"/>
        <end position="55"/>
    </location>
</feature>
<organism evidence="2">
    <name type="scientific">marine sediment metagenome</name>
    <dbReference type="NCBI Taxonomy" id="412755"/>
    <lineage>
        <taxon>unclassified sequences</taxon>
        <taxon>metagenomes</taxon>
        <taxon>ecological metagenomes</taxon>
    </lineage>
</organism>
<protein>
    <recommendedName>
        <fullName evidence="3">Photosynthesis system II assembly factor Ycf48/Hcf136-like domain-containing protein</fullName>
    </recommendedName>
</protein>
<evidence type="ECO:0000256" key="1">
    <source>
        <dbReference type="SAM" id="MobiDB-lite"/>
    </source>
</evidence>
<reference evidence="2" key="1">
    <citation type="journal article" date="2015" name="Nature">
        <title>Complex archaea that bridge the gap between prokaryotes and eukaryotes.</title>
        <authorList>
            <person name="Spang A."/>
            <person name="Saw J.H."/>
            <person name="Jorgensen S.L."/>
            <person name="Zaremba-Niedzwiedzka K."/>
            <person name="Martijn J."/>
            <person name="Lind A.E."/>
            <person name="van Eijk R."/>
            <person name="Schleper C."/>
            <person name="Guy L."/>
            <person name="Ettema T.J."/>
        </authorList>
    </citation>
    <scope>NUCLEOTIDE SEQUENCE</scope>
</reference>
<sequence>MISFPLLPGSVTSVQDVQLIQDLLGPVTSTRHPATSEGAEAPLPSSQSDQSATTASLHLTTRTALAVPIGTPALAQGATDPAELVSRHTTGVDMSLVERATRAPAEMPPLLARLHERFCEEDAFVQVNRDGWGDPQQVYVWDMASFGGYLYASTLNLDGTQSAASGVEGAAAIYRWDGSGAWEVVTTTGLGNENNDGFRRLFEWNDMLYTVTLNDTEGGEIWRSADGMNWEQVVSGGFNDPSNLAIRDLIDYNGKLYATVQNDGTGGGEIWRSPDGETWVQVAGFSGGGAANSSVHTLMEFDGFLYAGTRNTVNGAQIWRSADGMSWEQAVGPNSAEGSGFGNANNTVIFQMIEFGGALYATTANPEDGFGMFRSLDGLNWEQVGAYGFGDPDQHFGWRMQVFEGALWLGTANDDPEKGAALWRSEDGVTWGQLVGGDGTYDDWGFGTDANWGVRSFAIHEDELYIGTANMPYNEQGLEATGAEIYVWTDPDPVSTMEHDMMI</sequence>
<dbReference type="EMBL" id="LAZR01003726">
    <property type="protein sequence ID" value="KKN15305.1"/>
    <property type="molecule type" value="Genomic_DNA"/>
</dbReference>
<dbReference type="SUPFAM" id="SSF110296">
    <property type="entry name" value="Oligoxyloglucan reducing end-specific cellobiohydrolase"/>
    <property type="match status" value="1"/>
</dbReference>
<proteinExistence type="predicted"/>
<dbReference type="AlphaFoldDB" id="A0A0F9N6V0"/>
<feature type="compositionally biased region" description="Low complexity" evidence="1">
    <location>
        <begin position="45"/>
        <end position="55"/>
    </location>
</feature>
<evidence type="ECO:0000313" key="2">
    <source>
        <dbReference type="EMBL" id="KKN15305.1"/>
    </source>
</evidence>
<comment type="caution">
    <text evidence="2">The sequence shown here is derived from an EMBL/GenBank/DDBJ whole genome shotgun (WGS) entry which is preliminary data.</text>
</comment>
<name>A0A0F9N6V0_9ZZZZ</name>